<dbReference type="Gene3D" id="1.25.40.20">
    <property type="entry name" value="Ankyrin repeat-containing domain"/>
    <property type="match status" value="1"/>
</dbReference>
<dbReference type="OMA" id="WAVHMEP"/>
<dbReference type="PROSITE" id="PS50297">
    <property type="entry name" value="ANK_REP_REGION"/>
    <property type="match status" value="1"/>
</dbReference>
<dbReference type="InterPro" id="IPR036770">
    <property type="entry name" value="Ankyrin_rpt-contain_sf"/>
</dbReference>
<dbReference type="InParanoid" id="T0R4X0"/>
<reference evidence="2 3" key="1">
    <citation type="submission" date="2012-04" db="EMBL/GenBank/DDBJ databases">
        <title>The Genome Sequence of Saprolegnia declina VS20.</title>
        <authorList>
            <consortium name="The Broad Institute Genome Sequencing Platform"/>
            <person name="Russ C."/>
            <person name="Nusbaum C."/>
            <person name="Tyler B."/>
            <person name="van West P."/>
            <person name="Dieguez-Uribeondo J."/>
            <person name="de Bruijn I."/>
            <person name="Tripathy S."/>
            <person name="Jiang R."/>
            <person name="Young S.K."/>
            <person name="Zeng Q."/>
            <person name="Gargeya S."/>
            <person name="Fitzgerald M."/>
            <person name="Haas B."/>
            <person name="Abouelleil A."/>
            <person name="Alvarado L."/>
            <person name="Arachchi H.M."/>
            <person name="Berlin A."/>
            <person name="Chapman S.B."/>
            <person name="Goldberg J."/>
            <person name="Griggs A."/>
            <person name="Gujja S."/>
            <person name="Hansen M."/>
            <person name="Howarth C."/>
            <person name="Imamovic A."/>
            <person name="Larimer J."/>
            <person name="McCowen C."/>
            <person name="Montmayeur A."/>
            <person name="Murphy C."/>
            <person name="Neiman D."/>
            <person name="Pearson M."/>
            <person name="Priest M."/>
            <person name="Roberts A."/>
            <person name="Saif S."/>
            <person name="Shea T."/>
            <person name="Sisk P."/>
            <person name="Sykes S."/>
            <person name="Wortman J."/>
            <person name="Nusbaum C."/>
            <person name="Birren B."/>
        </authorList>
    </citation>
    <scope>NUCLEOTIDE SEQUENCE [LARGE SCALE GENOMIC DNA]</scope>
    <source>
        <strain evidence="2 3">VS20</strain>
    </source>
</reference>
<accession>T0R4X0</accession>
<dbReference type="AlphaFoldDB" id="T0R4X0"/>
<evidence type="ECO:0000313" key="2">
    <source>
        <dbReference type="EMBL" id="EQC41415.1"/>
    </source>
</evidence>
<gene>
    <name evidence="2" type="ORF">SDRG_01384</name>
</gene>
<name>T0R4X0_SAPDV</name>
<dbReference type="GeneID" id="19942111"/>
<sequence>MTSWLSEPRWAHEALLALSSRDAPRLRAALRLPSATAHATVTQRPGGAPFDFAGEGFYDALAEKWASPLFKHAIDGDTLLHLALRQHDPVCARVLLDAGAALDTVNSAKETPVAILWAVHMEPTAPYAASYADLLQHAKPQLKQYQEANAARARDGLVAIYTRYAPDRLGKIELQLREFYGRELDLLSRVLEKYHTSS</sequence>
<dbReference type="RefSeq" id="XP_008605129.1">
    <property type="nucleotide sequence ID" value="XM_008606907.1"/>
</dbReference>
<dbReference type="Proteomes" id="UP000030762">
    <property type="component" value="Unassembled WGS sequence"/>
</dbReference>
<evidence type="ECO:0000256" key="1">
    <source>
        <dbReference type="PROSITE-ProRule" id="PRU00023"/>
    </source>
</evidence>
<dbReference type="OrthoDB" id="69242at2759"/>
<dbReference type="eggNOG" id="ENOG502SXS2">
    <property type="taxonomic scope" value="Eukaryota"/>
</dbReference>
<keyword evidence="3" id="KW-1185">Reference proteome</keyword>
<organism evidence="2 3">
    <name type="scientific">Saprolegnia diclina (strain VS20)</name>
    <dbReference type="NCBI Taxonomy" id="1156394"/>
    <lineage>
        <taxon>Eukaryota</taxon>
        <taxon>Sar</taxon>
        <taxon>Stramenopiles</taxon>
        <taxon>Oomycota</taxon>
        <taxon>Saprolegniomycetes</taxon>
        <taxon>Saprolegniales</taxon>
        <taxon>Saprolegniaceae</taxon>
        <taxon>Saprolegnia</taxon>
    </lineage>
</organism>
<protein>
    <submittedName>
        <fullName evidence="2">Uncharacterized protein</fullName>
    </submittedName>
</protein>
<dbReference type="PROSITE" id="PS50088">
    <property type="entry name" value="ANK_REPEAT"/>
    <property type="match status" value="1"/>
</dbReference>
<dbReference type="EMBL" id="JH767134">
    <property type="protein sequence ID" value="EQC41415.1"/>
    <property type="molecule type" value="Genomic_DNA"/>
</dbReference>
<keyword evidence="1" id="KW-0040">ANK repeat</keyword>
<dbReference type="VEuPathDB" id="FungiDB:SDRG_01384"/>
<feature type="repeat" description="ANK" evidence="1">
    <location>
        <begin position="75"/>
        <end position="107"/>
    </location>
</feature>
<dbReference type="SUPFAM" id="SSF48403">
    <property type="entry name" value="Ankyrin repeat"/>
    <property type="match status" value="1"/>
</dbReference>
<dbReference type="InterPro" id="IPR002110">
    <property type="entry name" value="Ankyrin_rpt"/>
</dbReference>
<evidence type="ECO:0000313" key="3">
    <source>
        <dbReference type="Proteomes" id="UP000030762"/>
    </source>
</evidence>
<proteinExistence type="predicted"/>